<evidence type="ECO:0000313" key="2">
    <source>
        <dbReference type="EMBL" id="GAA55459.1"/>
    </source>
</evidence>
<organism evidence="2 3">
    <name type="scientific">Clonorchis sinensis</name>
    <name type="common">Chinese liver fluke</name>
    <dbReference type="NCBI Taxonomy" id="79923"/>
    <lineage>
        <taxon>Eukaryota</taxon>
        <taxon>Metazoa</taxon>
        <taxon>Spiralia</taxon>
        <taxon>Lophotrochozoa</taxon>
        <taxon>Platyhelminthes</taxon>
        <taxon>Trematoda</taxon>
        <taxon>Digenea</taxon>
        <taxon>Opisthorchiida</taxon>
        <taxon>Opisthorchiata</taxon>
        <taxon>Opisthorchiidae</taxon>
        <taxon>Clonorchis</taxon>
    </lineage>
</organism>
<accession>G7YR79</accession>
<dbReference type="AlphaFoldDB" id="G7YR79"/>
<dbReference type="EMBL" id="DF144019">
    <property type="protein sequence ID" value="GAA55459.1"/>
    <property type="molecule type" value="Genomic_DNA"/>
</dbReference>
<gene>
    <name evidence="2" type="ORF">CLF_108031</name>
</gene>
<protein>
    <submittedName>
        <fullName evidence="2">Uncharacterized protein</fullName>
    </submittedName>
</protein>
<dbReference type="Proteomes" id="UP000008909">
    <property type="component" value="Unassembled WGS sequence"/>
</dbReference>
<reference key="2">
    <citation type="submission" date="2011-10" db="EMBL/GenBank/DDBJ databases">
        <title>The genome and transcriptome sequence of Clonorchis sinensis provide insights into the carcinogenic liver fluke.</title>
        <authorList>
            <person name="Wang X."/>
            <person name="Huang Y."/>
            <person name="Chen W."/>
            <person name="Liu H."/>
            <person name="Guo L."/>
            <person name="Chen Y."/>
            <person name="Luo F."/>
            <person name="Zhou W."/>
            <person name="Sun J."/>
            <person name="Mao Q."/>
            <person name="Liang P."/>
            <person name="Zhou C."/>
            <person name="Tian Y."/>
            <person name="Men J."/>
            <person name="Lv X."/>
            <person name="Huang L."/>
            <person name="Zhou J."/>
            <person name="Hu Y."/>
            <person name="Li R."/>
            <person name="Zhang F."/>
            <person name="Lei H."/>
            <person name="Li X."/>
            <person name="Hu X."/>
            <person name="Liang C."/>
            <person name="Xu J."/>
            <person name="Wu Z."/>
            <person name="Yu X."/>
        </authorList>
    </citation>
    <scope>NUCLEOTIDE SEQUENCE</scope>
    <source>
        <strain>Henan</strain>
    </source>
</reference>
<feature type="compositionally biased region" description="Polar residues" evidence="1">
    <location>
        <begin position="220"/>
        <end position="234"/>
    </location>
</feature>
<evidence type="ECO:0000256" key="1">
    <source>
        <dbReference type="SAM" id="MobiDB-lite"/>
    </source>
</evidence>
<sequence length="262" mass="29312">MDDGENHESFASLFEEQQPHRGARSEEPHKTLSGLVVEPNLADTLIHRVHGRGEELLVDGRLSRLRIGERLMDWGLAVGSGISASFFYRNPRIPKAVTMKKVRATGLPRKVVRGRRPANGVGSLQMSDENKYTGPVQCHETRFHLASESEFPLRVPTDPRNDLLAQNLASWNSTNQAHIPDKHPWTMFRTRIKKYDELSGKNGNREISLDFNASLEDPKQMTTSSRIPVDQLSSKNEDENSTSTNGTSPFIGLRVAMVTGDI</sequence>
<reference evidence="2" key="1">
    <citation type="journal article" date="2011" name="Genome Biol.">
        <title>The draft genome of the carcinogenic human liver fluke Clonorchis sinensis.</title>
        <authorList>
            <person name="Wang X."/>
            <person name="Chen W."/>
            <person name="Huang Y."/>
            <person name="Sun J."/>
            <person name="Men J."/>
            <person name="Liu H."/>
            <person name="Luo F."/>
            <person name="Guo L."/>
            <person name="Lv X."/>
            <person name="Deng C."/>
            <person name="Zhou C."/>
            <person name="Fan Y."/>
            <person name="Li X."/>
            <person name="Huang L."/>
            <person name="Hu Y."/>
            <person name="Liang C."/>
            <person name="Hu X."/>
            <person name="Xu J."/>
            <person name="Yu X."/>
        </authorList>
    </citation>
    <scope>NUCLEOTIDE SEQUENCE [LARGE SCALE GENOMIC DNA]</scope>
    <source>
        <strain evidence="2">Henan</strain>
    </source>
</reference>
<keyword evidence="3" id="KW-1185">Reference proteome</keyword>
<evidence type="ECO:0000313" key="3">
    <source>
        <dbReference type="Proteomes" id="UP000008909"/>
    </source>
</evidence>
<feature type="region of interest" description="Disordered" evidence="1">
    <location>
        <begin position="211"/>
        <end position="249"/>
    </location>
</feature>
<name>G7YR79_CLOSI</name>
<proteinExistence type="predicted"/>